<dbReference type="PANTHER" id="PTHR34698">
    <property type="entry name" value="5-OXOPROLINASE SUBUNIT B"/>
    <property type="match status" value="1"/>
</dbReference>
<gene>
    <name evidence="5" type="ORF">IDM40_19655</name>
</gene>
<dbReference type="Gene3D" id="3.30.1360.40">
    <property type="match status" value="1"/>
</dbReference>
<feature type="domain" description="Carboxyltransferase" evidence="4">
    <location>
        <begin position="10"/>
        <end position="200"/>
    </location>
</feature>
<evidence type="ECO:0000256" key="2">
    <source>
        <dbReference type="ARBA" id="ARBA00022801"/>
    </source>
</evidence>
<evidence type="ECO:0000313" key="6">
    <source>
        <dbReference type="Proteomes" id="UP000806528"/>
    </source>
</evidence>
<dbReference type="EMBL" id="JADBGI010000018">
    <property type="protein sequence ID" value="MBE3000891.1"/>
    <property type="molecule type" value="Genomic_DNA"/>
</dbReference>
<dbReference type="SUPFAM" id="SSF160467">
    <property type="entry name" value="PH0987 N-terminal domain-like"/>
    <property type="match status" value="1"/>
</dbReference>
<dbReference type="Gene3D" id="2.40.100.10">
    <property type="entry name" value="Cyclophilin-like"/>
    <property type="match status" value="1"/>
</dbReference>
<dbReference type="Pfam" id="PF02682">
    <property type="entry name" value="CT_C_D"/>
    <property type="match status" value="1"/>
</dbReference>
<keyword evidence="2 5" id="KW-0378">Hydrolase</keyword>
<dbReference type="GO" id="GO:0016787">
    <property type="term" value="F:hydrolase activity"/>
    <property type="evidence" value="ECO:0007669"/>
    <property type="project" value="UniProtKB-KW"/>
</dbReference>
<dbReference type="InterPro" id="IPR003833">
    <property type="entry name" value="CT_C_D"/>
</dbReference>
<keyword evidence="3" id="KW-0067">ATP-binding</keyword>
<proteinExistence type="predicted"/>
<dbReference type="RefSeq" id="WP_193123485.1">
    <property type="nucleotide sequence ID" value="NZ_JADBGI010000018.1"/>
</dbReference>
<keyword evidence="1" id="KW-0547">Nucleotide-binding</keyword>
<evidence type="ECO:0000259" key="4">
    <source>
        <dbReference type="SMART" id="SM00796"/>
    </source>
</evidence>
<organism evidence="5 6">
    <name type="scientific">Nocardiopsis coralli</name>
    <dbReference type="NCBI Taxonomy" id="2772213"/>
    <lineage>
        <taxon>Bacteria</taxon>
        <taxon>Bacillati</taxon>
        <taxon>Actinomycetota</taxon>
        <taxon>Actinomycetes</taxon>
        <taxon>Streptosporangiales</taxon>
        <taxon>Nocardiopsidaceae</taxon>
        <taxon>Nocardiopsis</taxon>
    </lineage>
</organism>
<dbReference type="PANTHER" id="PTHR34698:SF2">
    <property type="entry name" value="5-OXOPROLINASE SUBUNIT B"/>
    <property type="match status" value="1"/>
</dbReference>
<keyword evidence="6" id="KW-1185">Reference proteome</keyword>
<name>A0ABR9PAM7_9ACTN</name>
<dbReference type="InterPro" id="IPR029000">
    <property type="entry name" value="Cyclophilin-like_dom_sf"/>
</dbReference>
<evidence type="ECO:0000313" key="5">
    <source>
        <dbReference type="EMBL" id="MBE3000891.1"/>
    </source>
</evidence>
<dbReference type="SMART" id="SM00796">
    <property type="entry name" value="AHS1"/>
    <property type="match status" value="1"/>
</dbReference>
<comment type="caution">
    <text evidence="5">The sequence shown here is derived from an EMBL/GenBank/DDBJ whole genome shotgun (WGS) entry which is preliminary data.</text>
</comment>
<evidence type="ECO:0000256" key="1">
    <source>
        <dbReference type="ARBA" id="ARBA00022741"/>
    </source>
</evidence>
<dbReference type="Proteomes" id="UP000806528">
    <property type="component" value="Unassembled WGS sequence"/>
</dbReference>
<reference evidence="5 6" key="1">
    <citation type="submission" date="2020-09" db="EMBL/GenBank/DDBJ databases">
        <title>Diversity and distribution of actinomycetes associated with coral in the coast of Hainan.</title>
        <authorList>
            <person name="Li F."/>
        </authorList>
    </citation>
    <scope>NUCLEOTIDE SEQUENCE [LARGE SCALE GENOMIC DNA]</scope>
    <source>
        <strain evidence="5 6">HNM0947</strain>
    </source>
</reference>
<dbReference type="InterPro" id="IPR010016">
    <property type="entry name" value="PxpB"/>
</dbReference>
<evidence type="ECO:0000256" key="3">
    <source>
        <dbReference type="ARBA" id="ARBA00022840"/>
    </source>
</evidence>
<dbReference type="SUPFAM" id="SSF50891">
    <property type="entry name" value="Cyclophilin-like"/>
    <property type="match status" value="1"/>
</dbReference>
<accession>A0ABR9PAM7</accession>
<protein>
    <submittedName>
        <fullName evidence="5">Allophanate hydrolase subunit 1</fullName>
    </submittedName>
</protein>
<sequence>MPATDEGFDLRILPCADRGLLLEVADLDEVVSLNAALAENTPEGVSDVVPAARTVLLRLETGTDPERVVSALADLRRPAGTGAERGETLTVPVHYDGEDLDDIADLTGLSPREVVAAHTGTPWTVAFCGFSPGFGYLVGGDPRLDVPRRSEPRTQVPAGAVALAGTFTGVYPRVSPGGWQLLGRTDARVWDPERDPPGLLRPGVRVRFEEAS</sequence>